<dbReference type="GO" id="GO:0097347">
    <property type="term" value="C:TAM protein secretion complex"/>
    <property type="evidence" value="ECO:0007669"/>
    <property type="project" value="TreeGrafter"/>
</dbReference>
<sequence length="1380" mass="144814">MSRALLLKIARGAGMALVGLLLLLAIAVAMLDTGPGHRLIVDRIAKIAPSSGLRVKIGRIDGSIWNKATIRDLRLYDARGLFLEAPEIALDWKPTAWMANRLSIDRLESDLVVLQRLPKLKPTTKKGPLLPGFDIHLGKLKIAHLRLGKAVPGVASVVRIDGRADIRKGRALIDLTAASNARDRLKIFVDAEPDANRFDVEARATGPDKGLLAGLIGFQRPVSGVVSGKGTWKVWKGQARLDLGDLRVVDLALTAEAGRYGLNGTLAPSKLLKGKLQRLTAPVIRVDGGAILSDRRLDGSIAVKTPEIEFTAAGILDLANNAFEKATLDGKLIKPPALFPNMTGRNIRLHAQFDGPFATADYSYALTADHVAFDNTGFDVVRADGKGKLSPAPVKLPVRLTARRVTGIGDIAGGILGNLKVDGILEITAKEVVGRKLKLSSDKLSGLVDLHLDLGTGDYDVALNGKLLRYLIPGLGIVDVNSELKVVPGAKGGTMVAGRGRAWVRRFDNSFLRYLAGGLPSIDTRMRRGPDGILHFDGLVLTAPSIRITGSGYRRRDGTFYFKGKGNQKQYGPLELTLDGNISRPKIDLLLVSPLDPLGLSDVGVKLEPTPEGFRYTAGGGSMLGPFTSNGAILLPANQPATIQVAAIDVSGAKGSGSLRSDPGGFSGRIDLAGGTVTGPMLFAVRGGVQAIEPHLLAQRAHFAAATPIDIGRGRFDGTILLDREGTTIDGRMGVVGLRMGAISLARGRADIKLKDGNGTIRSTVSGQRGRGFQFETSLTLAPDSMTLNGSGTIDRRPIAIDTPAVLRREGEGWRLAQTSLSFAGGKANVAGRFGGGANELHASMSAMPLSLLDMIFPQLGLSGTASGKLDYGAPGNGLPPTGRVNLNIKGMSRSGLVLSSRPADIAVAGVLTANSAAGRAIVSSGGKVVGRAQGRITNLPSGGALADRLRNGGLFGQLRYNGPADTLWRLIGVETIDISGPVAIGADVGGTVADPRIRGTVQTNAARLESAVSGTVINNIQAAGRFDGSKLLIDKLSGQTRGGGTIAGKASFDFAGGRGFGMDVQVNATNAQLLNRDDIGATVTGPLHLTSNGNGGTIAGDVRLNKSRFRLGRATAVAAIPHIKTTELNRADAGIDDVAPPAPWKLDIKADARNQLMVTGLGLDSEWRANVTIGGQIDNPAITGRADLVRGGYEFAGRRFDLDRGSIRFLGQAPPDPVLDIVAKANINGVSATISVTGTGLRPEINFTSVPSLPEDELLSRLLFGTSITNLSAPEALQLAAAVNSLRSSGGGLDPINAVRRATGLDRLRILPADPTTGQGTSLSVGKYIGRKTFVEVISDGAGYSATRVEFQITRWLSLLSSISTIGRQSASVRVSKDY</sequence>
<evidence type="ECO:0000313" key="7">
    <source>
        <dbReference type="Proteomes" id="UP000322077"/>
    </source>
</evidence>
<dbReference type="PANTHER" id="PTHR36985">
    <property type="entry name" value="TRANSLOCATION AND ASSEMBLY MODULE SUBUNIT TAMB"/>
    <property type="match status" value="1"/>
</dbReference>
<dbReference type="RefSeq" id="WP_149520520.1">
    <property type="nucleotide sequence ID" value="NZ_VTOU01000001.1"/>
</dbReference>
<keyword evidence="3" id="KW-1133">Transmembrane helix</keyword>
<gene>
    <name evidence="6" type="ORF">FYJ91_01550</name>
</gene>
<evidence type="ECO:0000259" key="5">
    <source>
        <dbReference type="Pfam" id="PF04357"/>
    </source>
</evidence>
<evidence type="ECO:0000256" key="1">
    <source>
        <dbReference type="ARBA" id="ARBA00004167"/>
    </source>
</evidence>
<dbReference type="Proteomes" id="UP000322077">
    <property type="component" value="Unassembled WGS sequence"/>
</dbReference>
<dbReference type="GO" id="GO:0009306">
    <property type="term" value="P:protein secretion"/>
    <property type="evidence" value="ECO:0007669"/>
    <property type="project" value="InterPro"/>
</dbReference>
<dbReference type="InterPro" id="IPR007452">
    <property type="entry name" value="TamB_C"/>
</dbReference>
<dbReference type="GO" id="GO:0005886">
    <property type="term" value="C:plasma membrane"/>
    <property type="evidence" value="ECO:0007669"/>
    <property type="project" value="InterPro"/>
</dbReference>
<organism evidence="6 7">
    <name type="scientific">Sphingomonas montanisoli</name>
    <dbReference type="NCBI Taxonomy" id="2606412"/>
    <lineage>
        <taxon>Bacteria</taxon>
        <taxon>Pseudomonadati</taxon>
        <taxon>Pseudomonadota</taxon>
        <taxon>Alphaproteobacteria</taxon>
        <taxon>Sphingomonadales</taxon>
        <taxon>Sphingomonadaceae</taxon>
        <taxon>Sphingomonas</taxon>
    </lineage>
</organism>
<keyword evidence="2" id="KW-0812">Transmembrane</keyword>
<dbReference type="Pfam" id="PF04357">
    <property type="entry name" value="TamB"/>
    <property type="match status" value="1"/>
</dbReference>
<protein>
    <submittedName>
        <fullName evidence="6">Translocation/assembly module TamB</fullName>
    </submittedName>
</protein>
<dbReference type="PANTHER" id="PTHR36985:SF1">
    <property type="entry name" value="TRANSLOCATION AND ASSEMBLY MODULE SUBUNIT TAMB"/>
    <property type="match status" value="1"/>
</dbReference>
<name>A0A5D9CAN4_9SPHN</name>
<keyword evidence="7" id="KW-1185">Reference proteome</keyword>
<accession>A0A5D9CAN4</accession>
<keyword evidence="4" id="KW-0472">Membrane</keyword>
<evidence type="ECO:0000256" key="2">
    <source>
        <dbReference type="ARBA" id="ARBA00022692"/>
    </source>
</evidence>
<dbReference type="EMBL" id="VTOU01000001">
    <property type="protein sequence ID" value="TZG28854.1"/>
    <property type="molecule type" value="Genomic_DNA"/>
</dbReference>
<comment type="caution">
    <text evidence="6">The sequence shown here is derived from an EMBL/GenBank/DDBJ whole genome shotgun (WGS) entry which is preliminary data.</text>
</comment>
<reference evidence="6 7" key="1">
    <citation type="submission" date="2019-08" db="EMBL/GenBank/DDBJ databases">
        <authorList>
            <person name="Wang G."/>
            <person name="Xu Z."/>
        </authorList>
    </citation>
    <scope>NUCLEOTIDE SEQUENCE [LARGE SCALE GENOMIC DNA]</scope>
    <source>
        <strain evidence="6 7">ZX</strain>
    </source>
</reference>
<feature type="domain" description="Translocation and assembly module TamB C-terminal" evidence="5">
    <location>
        <begin position="1037"/>
        <end position="1377"/>
    </location>
</feature>
<comment type="subcellular location">
    <subcellularLocation>
        <location evidence="1">Membrane</location>
        <topology evidence="1">Single-pass membrane protein</topology>
    </subcellularLocation>
</comment>
<evidence type="ECO:0000256" key="4">
    <source>
        <dbReference type="ARBA" id="ARBA00023136"/>
    </source>
</evidence>
<proteinExistence type="predicted"/>
<evidence type="ECO:0000313" key="6">
    <source>
        <dbReference type="EMBL" id="TZG28854.1"/>
    </source>
</evidence>
<evidence type="ECO:0000256" key="3">
    <source>
        <dbReference type="ARBA" id="ARBA00022989"/>
    </source>
</evidence>